<reference evidence="2" key="1">
    <citation type="journal article" date="1996" name="Virology">
        <title>Terminal region sequence variations in variola virus DNA.</title>
        <authorList>
            <person name="Massung R.F."/>
            <person name="Loparev V.N."/>
            <person name="Knight J.C."/>
            <person name="Totmenin A.V."/>
            <person name="Chizhikov V.E."/>
            <person name="Parsons J.M."/>
            <person name="Safronov P.F."/>
            <person name="Gutorov V.V."/>
            <person name="Shchelkunov S.N."/>
            <person name="Esposito J.J."/>
        </authorList>
    </citation>
    <scope>NUCLEOTIDE SEQUENCE</scope>
    <source>
        <strain evidence="2">Garcia-1966</strain>
    </source>
</reference>
<sequence>MIESVKWVILSPIARYILILASLYGRRTISYSSSSIVIVFPCNLVTTLIMGTVFVPYLLVKLVLCVLVISNGYCHVPLKYIVLMIAHRVLLSSIVESTTLDIPDLRSTMELILLTASRLKFNLYRPNL</sequence>
<keyword evidence="1" id="KW-0472">Membrane</keyword>
<keyword evidence="1" id="KW-0812">Transmembrane</keyword>
<organism evidence="2">
    <name type="scientific">Variola virus</name>
    <dbReference type="NCBI Taxonomy" id="10255"/>
    <lineage>
        <taxon>Viruses</taxon>
        <taxon>Varidnaviria</taxon>
        <taxon>Bamfordvirae</taxon>
        <taxon>Nucleocytoviricota</taxon>
        <taxon>Pokkesviricetes</taxon>
        <taxon>Chitovirales</taxon>
        <taxon>Poxviridae</taxon>
        <taxon>Chordopoxvirinae</taxon>
        <taxon>Orthopoxvirus</taxon>
        <taxon>Orthopoxvirus variola</taxon>
    </lineage>
</organism>
<dbReference type="EMBL" id="U18338">
    <property type="protein sequence ID" value="AAA69370.1"/>
    <property type="molecule type" value="Genomic_DNA"/>
</dbReference>
<feature type="transmembrane region" description="Helical" evidence="1">
    <location>
        <begin position="36"/>
        <end position="59"/>
    </location>
</feature>
<protein>
    <submittedName>
        <fullName evidence="2">p4R</fullName>
    </submittedName>
</protein>
<evidence type="ECO:0000313" key="2">
    <source>
        <dbReference type="EMBL" id="AAA69370.1"/>
    </source>
</evidence>
<keyword evidence="1" id="KW-1133">Transmembrane helix</keyword>
<organismHost>
    <name type="scientific">Homo sapiens</name>
    <name type="common">Human</name>
    <dbReference type="NCBI Taxonomy" id="9606"/>
</organismHost>
<evidence type="ECO:0000256" key="1">
    <source>
        <dbReference type="SAM" id="Phobius"/>
    </source>
</evidence>
<accession>Q89084</accession>
<name>Q89084_VARV</name>
<proteinExistence type="predicted"/>
<feature type="transmembrane region" description="Helical" evidence="1">
    <location>
        <begin position="6"/>
        <end position="24"/>
    </location>
</feature>